<dbReference type="AlphaFoldDB" id="A0A9Q0H0S4"/>
<evidence type="ECO:0000256" key="4">
    <source>
        <dbReference type="ARBA" id="ARBA00022692"/>
    </source>
</evidence>
<protein>
    <recommendedName>
        <fullName evidence="12">CrcB-like protein</fullName>
    </recommendedName>
</protein>
<evidence type="ECO:0000313" key="10">
    <source>
        <dbReference type="EMBL" id="KAJ4955089.1"/>
    </source>
</evidence>
<evidence type="ECO:0000256" key="3">
    <source>
        <dbReference type="ARBA" id="ARBA00022475"/>
    </source>
</evidence>
<evidence type="ECO:0000256" key="9">
    <source>
        <dbReference type="SAM" id="Phobius"/>
    </source>
</evidence>
<name>A0A9Q0H0S4_9MAGN</name>
<dbReference type="PANTHER" id="PTHR28259">
    <property type="entry name" value="FLUORIDE EXPORT PROTEIN 1-RELATED"/>
    <property type="match status" value="1"/>
</dbReference>
<gene>
    <name evidence="10" type="ORF">NE237_011872</name>
</gene>
<keyword evidence="3" id="KW-1003">Cell membrane</keyword>
<comment type="similarity">
    <text evidence="7">Belongs to the fluoride channel Fluc/FEX (TC 1.A.43) family.</text>
</comment>
<keyword evidence="11" id="KW-1185">Reference proteome</keyword>
<dbReference type="Pfam" id="PF02537">
    <property type="entry name" value="CRCB"/>
    <property type="match status" value="2"/>
</dbReference>
<evidence type="ECO:0000256" key="7">
    <source>
        <dbReference type="ARBA" id="ARBA00035120"/>
    </source>
</evidence>
<evidence type="ECO:0008006" key="12">
    <source>
        <dbReference type="Google" id="ProtNLM"/>
    </source>
</evidence>
<organism evidence="10 11">
    <name type="scientific">Protea cynaroides</name>
    <dbReference type="NCBI Taxonomy" id="273540"/>
    <lineage>
        <taxon>Eukaryota</taxon>
        <taxon>Viridiplantae</taxon>
        <taxon>Streptophyta</taxon>
        <taxon>Embryophyta</taxon>
        <taxon>Tracheophyta</taxon>
        <taxon>Spermatophyta</taxon>
        <taxon>Magnoliopsida</taxon>
        <taxon>Proteales</taxon>
        <taxon>Proteaceae</taxon>
        <taxon>Protea</taxon>
    </lineage>
</organism>
<proteinExistence type="inferred from homology"/>
<feature type="transmembrane region" description="Helical" evidence="9">
    <location>
        <begin position="147"/>
        <end position="167"/>
    </location>
</feature>
<evidence type="ECO:0000256" key="5">
    <source>
        <dbReference type="ARBA" id="ARBA00022989"/>
    </source>
</evidence>
<reference evidence="10" key="1">
    <citation type="journal article" date="2023" name="Plant J.">
        <title>The genome of the king protea, Protea cynaroides.</title>
        <authorList>
            <person name="Chang J."/>
            <person name="Duong T.A."/>
            <person name="Schoeman C."/>
            <person name="Ma X."/>
            <person name="Roodt D."/>
            <person name="Barker N."/>
            <person name="Li Z."/>
            <person name="Van de Peer Y."/>
            <person name="Mizrachi E."/>
        </authorList>
    </citation>
    <scope>NUCLEOTIDE SEQUENCE</scope>
    <source>
        <tissue evidence="10">Young leaves</tissue>
    </source>
</reference>
<dbReference type="EMBL" id="JAMYWD010000011">
    <property type="protein sequence ID" value="KAJ4955089.1"/>
    <property type="molecule type" value="Genomic_DNA"/>
</dbReference>
<comment type="caution">
    <text evidence="10">The sequence shown here is derived from an EMBL/GenBank/DDBJ whole genome shotgun (WGS) entry which is preliminary data.</text>
</comment>
<evidence type="ECO:0000256" key="6">
    <source>
        <dbReference type="ARBA" id="ARBA00023136"/>
    </source>
</evidence>
<feature type="transmembrane region" description="Helical" evidence="9">
    <location>
        <begin position="374"/>
        <end position="393"/>
    </location>
</feature>
<dbReference type="OrthoDB" id="409792at2759"/>
<dbReference type="PANTHER" id="PTHR28259:SF1">
    <property type="entry name" value="FLUORIDE EXPORT PROTEIN 1-RELATED"/>
    <property type="match status" value="1"/>
</dbReference>
<keyword evidence="5 9" id="KW-1133">Transmembrane helix</keyword>
<feature type="transmembrane region" description="Helical" evidence="9">
    <location>
        <begin position="338"/>
        <end position="362"/>
    </location>
</feature>
<comment type="function">
    <text evidence="1">Fluoride channel required for the rapid expulsion of cytoplasmic fluoride.</text>
</comment>
<dbReference type="InterPro" id="IPR003691">
    <property type="entry name" value="FluC"/>
</dbReference>
<evidence type="ECO:0000256" key="1">
    <source>
        <dbReference type="ARBA" id="ARBA00002598"/>
    </source>
</evidence>
<dbReference type="GO" id="GO:0005886">
    <property type="term" value="C:plasma membrane"/>
    <property type="evidence" value="ECO:0007669"/>
    <property type="project" value="UniProtKB-SubCell"/>
</dbReference>
<sequence>MKPGESGSLQFSVDKAMQTENNFPEKVLISPLSPLPSEVVSPLSTDPILNLRDEDQTKSVSQPVQDNKRLLPLWFEYVSYLVHLAVFGILGVLTRYLLRELFGPGIVDLTSDQTILYLDLPSNVVGSFLMGWLGIVFKGDISLVSDILAIALTTGYLGSLTTFSGWNQKMLQLCVKGRWALAVIGFFIDTILVAAFISLGVETAKVFRWFLGKLSSNEGNGNMKLSNWRVNSLKRHSAVLVVLVLMLSLLWGVSGSLLRRQFDDGGSSAQLWFACMVAPPGVWLRWFLARLNGRGLGRNGFMSWMPFGTLIANVAAACAMAALATVMDAVNTQKCVTIATGIQFGFLGCLSTVSTFMAEFYAMLNSSHAWRAHAYALTTILLSFVLGTLIYSVPVLTKGYE</sequence>
<keyword evidence="4 9" id="KW-0812">Transmembrane</keyword>
<feature type="transmembrane region" description="Helical" evidence="9">
    <location>
        <begin position="301"/>
        <end position="326"/>
    </location>
</feature>
<feature type="transmembrane region" description="Helical" evidence="9">
    <location>
        <begin position="270"/>
        <end position="289"/>
    </location>
</feature>
<comment type="subcellular location">
    <subcellularLocation>
        <location evidence="2">Cell membrane</location>
        <topology evidence="2">Multi-pass membrane protein</topology>
    </subcellularLocation>
</comment>
<feature type="transmembrane region" description="Helical" evidence="9">
    <location>
        <begin position="238"/>
        <end position="258"/>
    </location>
</feature>
<dbReference type="GO" id="GO:1903425">
    <property type="term" value="F:fluoride transmembrane transporter activity"/>
    <property type="evidence" value="ECO:0007669"/>
    <property type="project" value="TreeGrafter"/>
</dbReference>
<accession>A0A9Q0H0S4</accession>
<feature type="transmembrane region" description="Helical" evidence="9">
    <location>
        <begin position="114"/>
        <end position="135"/>
    </location>
</feature>
<evidence type="ECO:0000256" key="2">
    <source>
        <dbReference type="ARBA" id="ARBA00004651"/>
    </source>
</evidence>
<keyword evidence="6 9" id="KW-0472">Membrane</keyword>
<evidence type="ECO:0000313" key="11">
    <source>
        <dbReference type="Proteomes" id="UP001141806"/>
    </source>
</evidence>
<comment type="catalytic activity">
    <reaction evidence="8">
        <text>fluoride(in) = fluoride(out)</text>
        <dbReference type="Rhea" id="RHEA:76159"/>
        <dbReference type="ChEBI" id="CHEBI:17051"/>
    </reaction>
    <physiologicalReaction direction="left-to-right" evidence="8">
        <dbReference type="Rhea" id="RHEA:76160"/>
    </physiologicalReaction>
</comment>
<dbReference type="Proteomes" id="UP001141806">
    <property type="component" value="Unassembled WGS sequence"/>
</dbReference>
<feature type="transmembrane region" description="Helical" evidence="9">
    <location>
        <begin position="179"/>
        <end position="201"/>
    </location>
</feature>
<evidence type="ECO:0000256" key="8">
    <source>
        <dbReference type="ARBA" id="ARBA00035585"/>
    </source>
</evidence>
<feature type="transmembrane region" description="Helical" evidence="9">
    <location>
        <begin position="77"/>
        <end position="98"/>
    </location>
</feature>